<sequence>MTENNRDSKMAVETNTALKEALCAQQRLLQKLYNELDVEREASATAASEALAMILRLQGEKASIKMEAEQYKRLAEEKMYHAEESMEVFEDFIRQKEMEIASLDYQVQAYRYKLSCLGIEDIGAKEIKYPENLLQLNETSVGESNPEGLLRRNSAPPKLLKLAYVKRNRSMSPDSDMIPKIVEESGQEEGSHQNLDSEKQMDGSLSVDINSYWDQIRKLDKIVEEMAGEQFLSLRDRSSRSSSVFSQLNELDQAQILKKSADDEMLSDTCSLSVHDVFEVPETNGNLASHEQVKDNGISILKNEKEVGKLVTFPEEAMKSCNNAETGLCEKGLLLKHKDKQAFFPRDGINISCHMAVDLPAMDVADAQGSSEQVNTTEITEGEREDVRSQEQVSTTGREEVMKMLYEINEKLDSIQSEIRSKNTKTKESSPKYDLPMLQLTEVFGLAVALNSKFNSVVVGFVALIASDLKYLLFRNSLSTVPSFHVTFFFLGLSVKVRVVVCGGAGFSRVMVVAVVVVDDVPDCLAGLAIFAFSKILGLDVGTIS</sequence>
<evidence type="ECO:0000256" key="3">
    <source>
        <dbReference type="ARBA" id="ARBA00022989"/>
    </source>
</evidence>
<dbReference type="OMA" id="MEACHYK"/>
<evidence type="ECO:0000256" key="2">
    <source>
        <dbReference type="ARBA" id="ARBA00022692"/>
    </source>
</evidence>
<dbReference type="PANTHER" id="PTHR31422">
    <property type="entry name" value="BNAANNG28530D PROTEIN"/>
    <property type="match status" value="1"/>
</dbReference>
<dbReference type="PANTHER" id="PTHR31422:SF1">
    <property type="entry name" value="GTD-BINDING DOMAIN-CONTAINING PROTEIN"/>
    <property type="match status" value="1"/>
</dbReference>
<comment type="caution">
    <text evidence="6">The sequence shown here is derived from an EMBL/GenBank/DDBJ whole genome shotgun (WGS) entry which is preliminary data.</text>
</comment>
<dbReference type="Gramene" id="KVI11736">
    <property type="protein sequence ID" value="KVI11736"/>
    <property type="gene ID" value="Ccrd_009850"/>
</dbReference>
<feature type="domain" description="GTD-binding" evidence="5">
    <location>
        <begin position="13"/>
        <end position="111"/>
    </location>
</feature>
<name>A0A103YMB0_CYNCS</name>
<keyword evidence="3" id="KW-1133">Transmembrane helix</keyword>
<dbReference type="Pfam" id="PF04576">
    <property type="entry name" value="Zein-binding"/>
    <property type="match status" value="1"/>
</dbReference>
<dbReference type="AlphaFoldDB" id="A0A103YMB0"/>
<comment type="subcellular location">
    <subcellularLocation>
        <location evidence="1">Membrane</location>
    </subcellularLocation>
</comment>
<evidence type="ECO:0000313" key="6">
    <source>
        <dbReference type="EMBL" id="KVI11736.1"/>
    </source>
</evidence>
<gene>
    <name evidence="6" type="ORF">Ccrd_009850</name>
</gene>
<accession>A0A103YMB0</accession>
<dbReference type="GO" id="GO:0016020">
    <property type="term" value="C:membrane"/>
    <property type="evidence" value="ECO:0007669"/>
    <property type="project" value="UniProtKB-SubCell"/>
</dbReference>
<reference evidence="6 7" key="1">
    <citation type="journal article" date="2016" name="Sci. Rep.">
        <title>The genome sequence of the outbreeding globe artichoke constructed de novo incorporating a phase-aware low-pass sequencing strategy of F1 progeny.</title>
        <authorList>
            <person name="Scaglione D."/>
            <person name="Reyes-Chin-Wo S."/>
            <person name="Acquadro A."/>
            <person name="Froenicke L."/>
            <person name="Portis E."/>
            <person name="Beitel C."/>
            <person name="Tirone M."/>
            <person name="Mauro R."/>
            <person name="Lo Monaco A."/>
            <person name="Mauromicale G."/>
            <person name="Faccioli P."/>
            <person name="Cattivelli L."/>
            <person name="Rieseberg L."/>
            <person name="Michelmore R."/>
            <person name="Lanteri S."/>
        </authorList>
    </citation>
    <scope>NUCLEOTIDE SEQUENCE [LARGE SCALE GENOMIC DNA]</scope>
    <source>
        <strain evidence="6">2C</strain>
    </source>
</reference>
<dbReference type="PROSITE" id="PS51775">
    <property type="entry name" value="GTD_BINDING"/>
    <property type="match status" value="1"/>
</dbReference>
<organism evidence="6 7">
    <name type="scientific">Cynara cardunculus var. scolymus</name>
    <name type="common">Globe artichoke</name>
    <name type="synonym">Cynara scolymus</name>
    <dbReference type="NCBI Taxonomy" id="59895"/>
    <lineage>
        <taxon>Eukaryota</taxon>
        <taxon>Viridiplantae</taxon>
        <taxon>Streptophyta</taxon>
        <taxon>Embryophyta</taxon>
        <taxon>Tracheophyta</taxon>
        <taxon>Spermatophyta</taxon>
        <taxon>Magnoliopsida</taxon>
        <taxon>eudicotyledons</taxon>
        <taxon>Gunneridae</taxon>
        <taxon>Pentapetalae</taxon>
        <taxon>asterids</taxon>
        <taxon>campanulids</taxon>
        <taxon>Asterales</taxon>
        <taxon>Asteraceae</taxon>
        <taxon>Carduoideae</taxon>
        <taxon>Cardueae</taxon>
        <taxon>Carduinae</taxon>
        <taxon>Cynara</taxon>
    </lineage>
</organism>
<protein>
    <submittedName>
        <fullName evidence="6">Zein-binding domain-containing protein</fullName>
    </submittedName>
</protein>
<evidence type="ECO:0000259" key="5">
    <source>
        <dbReference type="PROSITE" id="PS51775"/>
    </source>
</evidence>
<evidence type="ECO:0000256" key="1">
    <source>
        <dbReference type="ARBA" id="ARBA00004370"/>
    </source>
</evidence>
<dbReference type="STRING" id="59895.A0A103YMB0"/>
<keyword evidence="2" id="KW-0812">Transmembrane</keyword>
<dbReference type="GO" id="GO:0080115">
    <property type="term" value="F:myosin XI tail binding"/>
    <property type="evidence" value="ECO:0007669"/>
    <property type="project" value="UniProtKB-ARBA"/>
</dbReference>
<keyword evidence="7" id="KW-1185">Reference proteome</keyword>
<keyword evidence="4" id="KW-0472">Membrane</keyword>
<evidence type="ECO:0000313" key="7">
    <source>
        <dbReference type="Proteomes" id="UP000243975"/>
    </source>
</evidence>
<dbReference type="Proteomes" id="UP000243975">
    <property type="component" value="Unassembled WGS sequence"/>
</dbReference>
<proteinExistence type="predicted"/>
<dbReference type="InterPro" id="IPR007656">
    <property type="entry name" value="GTD-bd"/>
</dbReference>
<dbReference type="EMBL" id="LEKV01000046">
    <property type="protein sequence ID" value="KVI11736.1"/>
    <property type="molecule type" value="Genomic_DNA"/>
</dbReference>
<evidence type="ECO:0000256" key="4">
    <source>
        <dbReference type="ARBA" id="ARBA00023136"/>
    </source>
</evidence>